<sequence>MVHRPVLNPLLTLVAPPQPKPAPGGGKGAKDIREEHFERRRKRLIKSFGELAGSAKLKRCAKADRVLVRVTMDDKSAAPSYTPRDLFSVDYGAELVAPWRRGYLAEVNAAALKRLAQRLSGDRLPIATKVDVSRIKSVSLLVSDLLEEDFEALWSRATVLDGTARLFLGAPAPFRAEAAREELVNELSRDMIYERLRYEAGDEQDDADTEAESDFGPLLPITPAFPVSADALRAIVDQRGYFVTVACSSVDMLRRLVASGSIVKWDPVQPLVPTRAAQISLPRQDPPDVRGAPIVGVVDGGLLPGRYERATAWSETSLVPDRYAARDHGTHVASLIVEAERWGNGLRLPAMPCRVGVVQAVAAAGKPWSFNPSEFLRHVASAMANHPDTRVWNISANLAEACDDFDVSPLAHALAQITRRFGNTLVISAGNRDDTDECRISPPADCEAAIVVTGRQHDRRGRVAGACPACRTGLGPDNMLKPELSWFSNHGLPDGSVLVGSSYAAPLVSRLAAHTWRHLKDPNPDLVKAILIGAGDLGAFHHELGFGSPITHAAPWESPQGSVVLAWKARMKAGAYYYWRDIALPATMVDRGCLVGRLRLTAILAPEVTLTGSSNYFASRIQTGLQFENHKRQWTRLIGSLPVETAEGLARSEDAKWQPTRCYEGRFVHPDDRTRKDGLMSATLGGRRLRVYARIFERDVFARDDLVAARNRDHEVAFVLTMEDPNGDAGTFDSFVQAMGNRVQSAVIDQEVPVDA</sequence>
<evidence type="ECO:0000259" key="1">
    <source>
        <dbReference type="Pfam" id="PF00082"/>
    </source>
</evidence>
<evidence type="ECO:0000313" key="3">
    <source>
        <dbReference type="Proteomes" id="UP001144323"/>
    </source>
</evidence>
<dbReference type="Pfam" id="PF00082">
    <property type="entry name" value="Peptidase_S8"/>
    <property type="match status" value="1"/>
</dbReference>
<name>A0A9W6LU65_9HYPH</name>
<dbReference type="AlphaFoldDB" id="A0A9W6LU65"/>
<dbReference type="SUPFAM" id="SSF52743">
    <property type="entry name" value="Subtilisin-like"/>
    <property type="match status" value="1"/>
</dbReference>
<dbReference type="GO" id="GO:0006508">
    <property type="term" value="P:proteolysis"/>
    <property type="evidence" value="ECO:0007669"/>
    <property type="project" value="InterPro"/>
</dbReference>
<accession>A0A9W6LU65</accession>
<keyword evidence="3" id="KW-1185">Reference proteome</keyword>
<dbReference type="Gene3D" id="3.40.50.200">
    <property type="entry name" value="Peptidase S8/S53 domain"/>
    <property type="match status" value="1"/>
</dbReference>
<dbReference type="InterPro" id="IPR000209">
    <property type="entry name" value="Peptidase_S8/S53_dom"/>
</dbReference>
<gene>
    <name evidence="2" type="ORF">LMG27198_42190</name>
</gene>
<comment type="caution">
    <text evidence="2">The sequence shown here is derived from an EMBL/GenBank/DDBJ whole genome shotgun (WGS) entry which is preliminary data.</text>
</comment>
<proteinExistence type="predicted"/>
<evidence type="ECO:0000313" key="2">
    <source>
        <dbReference type="EMBL" id="GLI95227.1"/>
    </source>
</evidence>
<organism evidence="2 3">
    <name type="scientific">Methylocystis echinoides</name>
    <dbReference type="NCBI Taxonomy" id="29468"/>
    <lineage>
        <taxon>Bacteria</taxon>
        <taxon>Pseudomonadati</taxon>
        <taxon>Pseudomonadota</taxon>
        <taxon>Alphaproteobacteria</taxon>
        <taxon>Hyphomicrobiales</taxon>
        <taxon>Methylocystaceae</taxon>
        <taxon>Methylocystis</taxon>
    </lineage>
</organism>
<protein>
    <recommendedName>
        <fullName evidence="1">Peptidase S8/S53 domain-containing protein</fullName>
    </recommendedName>
</protein>
<dbReference type="RefSeq" id="WP_281805932.1">
    <property type="nucleotide sequence ID" value="NZ_BSEC01000002.1"/>
</dbReference>
<feature type="domain" description="Peptidase S8/S53" evidence="1">
    <location>
        <begin position="310"/>
        <end position="547"/>
    </location>
</feature>
<reference evidence="2" key="1">
    <citation type="journal article" date="2023" name="Int. J. Syst. Evol. Microbiol.">
        <title>Methylocystis iwaonis sp. nov., a type II methane-oxidizing bacterium from surface soil of a rice paddy field in Japan, and emended description of the genus Methylocystis (ex Whittenbury et al. 1970) Bowman et al. 1993.</title>
        <authorList>
            <person name="Kaise H."/>
            <person name="Sawadogo J.B."/>
            <person name="Alam M.S."/>
            <person name="Ueno C."/>
            <person name="Dianou D."/>
            <person name="Shinjo R."/>
            <person name="Asakawa S."/>
        </authorList>
    </citation>
    <scope>NUCLEOTIDE SEQUENCE</scope>
    <source>
        <strain evidence="2">LMG27198</strain>
    </source>
</reference>
<dbReference type="InterPro" id="IPR036852">
    <property type="entry name" value="Peptidase_S8/S53_dom_sf"/>
</dbReference>
<dbReference type="GO" id="GO:0004252">
    <property type="term" value="F:serine-type endopeptidase activity"/>
    <property type="evidence" value="ECO:0007669"/>
    <property type="project" value="InterPro"/>
</dbReference>
<dbReference type="Proteomes" id="UP001144323">
    <property type="component" value="Unassembled WGS sequence"/>
</dbReference>
<dbReference type="EMBL" id="BSEC01000002">
    <property type="protein sequence ID" value="GLI95227.1"/>
    <property type="molecule type" value="Genomic_DNA"/>
</dbReference>